<dbReference type="EMBL" id="MLJW01007435">
    <property type="protein sequence ID" value="OIQ65309.1"/>
    <property type="molecule type" value="Genomic_DNA"/>
</dbReference>
<dbReference type="AlphaFoldDB" id="A0A1J5PP18"/>
<reference evidence="1" key="1">
    <citation type="submission" date="2016-10" db="EMBL/GenBank/DDBJ databases">
        <title>Sequence of Gallionella enrichment culture.</title>
        <authorList>
            <person name="Poehlein A."/>
            <person name="Muehling M."/>
            <person name="Daniel R."/>
        </authorList>
    </citation>
    <scope>NUCLEOTIDE SEQUENCE</scope>
</reference>
<protein>
    <submittedName>
        <fullName evidence="1">Uncharacterized protein</fullName>
    </submittedName>
</protein>
<comment type="caution">
    <text evidence="1">The sequence shown here is derived from an EMBL/GenBank/DDBJ whole genome shotgun (WGS) entry which is preliminary data.</text>
</comment>
<evidence type="ECO:0000313" key="1">
    <source>
        <dbReference type="EMBL" id="OIQ65309.1"/>
    </source>
</evidence>
<organism evidence="1">
    <name type="scientific">mine drainage metagenome</name>
    <dbReference type="NCBI Taxonomy" id="410659"/>
    <lineage>
        <taxon>unclassified sequences</taxon>
        <taxon>metagenomes</taxon>
        <taxon>ecological metagenomes</taxon>
    </lineage>
</organism>
<accession>A0A1J5PP18</accession>
<name>A0A1J5PP18_9ZZZZ</name>
<proteinExistence type="predicted"/>
<gene>
    <name evidence="1" type="ORF">GALL_531340</name>
</gene>
<sequence>MPRRTPRCPSIGLTSAKARTFFRIFSFLAMTSSSMCDFLKVPKAPIKGVSPSAYCWYSLGLSSLSVSGRSSSALMVSRSWCKWAISISSWAAVGKNSCIGGSSSRTVTGKPFMALKMSLKSARWIGSKRSSADWRSSGVSARIISCTIGKRSVALNMRSVRHRPIPMAPNSRARAASPGVSALPMTLSTATSSAQRSKVFISSENSASTVGTSPA</sequence>